<protein>
    <submittedName>
        <fullName evidence="1">Uncharacterized protein</fullName>
    </submittedName>
</protein>
<evidence type="ECO:0000313" key="2">
    <source>
        <dbReference type="Proteomes" id="UP001220217"/>
    </source>
</evidence>
<keyword evidence="1" id="KW-0614">Plasmid</keyword>
<dbReference type="Proteomes" id="UP001220217">
    <property type="component" value="Plasmid pG5MAi6_3"/>
</dbReference>
<sequence length="77" mass="8837">MPSIKVQAGATIGKLQIMECHKYNDEGKEISYKYIDIKPLKDDGIIKKANSFKKAEAFLNTPEGIEFYDISSHMRIW</sequence>
<dbReference type="RefSeq" id="WP_275037767.1">
    <property type="nucleotide sequence ID" value="NZ_CP118721.1"/>
</dbReference>
<dbReference type="EMBL" id="CP118721">
    <property type="protein sequence ID" value="WEA47267.1"/>
    <property type="molecule type" value="Genomic_DNA"/>
</dbReference>
<organism evidence="1 2">
    <name type="scientific">Priestia aryabhattai</name>
    <name type="common">Bacillus aryabhattai</name>
    <dbReference type="NCBI Taxonomy" id="412384"/>
    <lineage>
        <taxon>Bacteria</taxon>
        <taxon>Bacillati</taxon>
        <taxon>Bacillota</taxon>
        <taxon>Bacilli</taxon>
        <taxon>Bacillales</taxon>
        <taxon>Bacillaceae</taxon>
        <taxon>Priestia</taxon>
    </lineage>
</organism>
<evidence type="ECO:0000313" key="1">
    <source>
        <dbReference type="EMBL" id="WEA47267.1"/>
    </source>
</evidence>
<geneLocation type="plasmid" evidence="1 2">
    <name>pG5MAi6_3</name>
</geneLocation>
<dbReference type="AlphaFoldDB" id="A0ABD7X4M1"/>
<gene>
    <name evidence="1" type="ORF">PWO00_28530</name>
</gene>
<name>A0ABD7X4M1_PRIAR</name>
<proteinExistence type="predicted"/>
<accession>A0ABD7X4M1</accession>
<reference evidence="1 2" key="1">
    <citation type="submission" date="2023-02" db="EMBL/GenBank/DDBJ databases">
        <title>Complete genome sequence of Priestia aryabhattai G5MAi6, a methanol-tolerant strain isolated from tap water in Hong Kong.</title>
        <authorList>
            <person name="Leung K.M."/>
            <person name="Lai G.K.K."/>
            <person name="Griffin S.D.J."/>
        </authorList>
    </citation>
    <scope>NUCLEOTIDE SEQUENCE [LARGE SCALE GENOMIC DNA]</scope>
    <source>
        <strain evidence="1 2">G5MAi6</strain>
        <plasmid evidence="1 2">pG5MAi6_3</plasmid>
    </source>
</reference>